<dbReference type="InterPro" id="IPR043751">
    <property type="entry name" value="DUF5696"/>
</dbReference>
<proteinExistence type="predicted"/>
<dbReference type="Proteomes" id="UP001589838">
    <property type="component" value="Unassembled WGS sequence"/>
</dbReference>
<evidence type="ECO:0000313" key="1">
    <source>
        <dbReference type="EMBL" id="MFC0470638.1"/>
    </source>
</evidence>
<dbReference type="EMBL" id="JBHLUX010000024">
    <property type="protein sequence ID" value="MFC0470638.1"/>
    <property type="molecule type" value="Genomic_DNA"/>
</dbReference>
<dbReference type="RefSeq" id="WP_335959166.1">
    <property type="nucleotide sequence ID" value="NZ_JAXBLX010000004.1"/>
</dbReference>
<organism evidence="1 2">
    <name type="scientific">Halalkalibacter kiskunsagensis</name>
    <dbReference type="NCBI Taxonomy" id="1548599"/>
    <lineage>
        <taxon>Bacteria</taxon>
        <taxon>Bacillati</taxon>
        <taxon>Bacillota</taxon>
        <taxon>Bacilli</taxon>
        <taxon>Bacillales</taxon>
        <taxon>Bacillaceae</taxon>
        <taxon>Halalkalibacter</taxon>
    </lineage>
</organism>
<reference evidence="1 2" key="1">
    <citation type="submission" date="2024-09" db="EMBL/GenBank/DDBJ databases">
        <authorList>
            <person name="Sun Q."/>
            <person name="Mori K."/>
        </authorList>
    </citation>
    <scope>NUCLEOTIDE SEQUENCE [LARGE SCALE GENOMIC DNA]</scope>
    <source>
        <strain evidence="1 2">NCAIM B.02610</strain>
    </source>
</reference>
<keyword evidence="2" id="KW-1185">Reference proteome</keyword>
<dbReference type="Pfam" id="PF18952">
    <property type="entry name" value="DUF5696"/>
    <property type="match status" value="1"/>
</dbReference>
<sequence length="755" mass="86113">MVKRLMKYSAVLLILSMIGVAYVYFNTQGVPYAIAVAKDNFQDIIVNDQFGTCADQFVEADIPDRFTKVTENEHLELYLEEESVAIAVKDKCNGYTWFSYDVHRDMGAEGYSQEMIRYIQSGISLVTYDRFTPGRRTVLDNNVEKTYQMMDDGFTVTVDFTAQQVKFDAVVTLQGGDLLFHIPQESVEEYNPDLWKPGNNNVSMNELMIYPFFGSASHKENGYMVIPDGAGAIVNLDETPKHAAGYSAPVYGRDMGYENTSSPSRRGLSTKPLESVSLPIFGIIHEVDNMGVLVISESGSSYATYNYRARDTNTKYYQSYFAYNYRTAYSQFQSRVNEDQHVLGFQPKPNQFDLVQRYVFLNESDANYVGVAKKYRDLLEKKEGLTKNINSSYDKIPLKIDFVNSEITMGTLGEESVPVTTYDQAKELSKTLLDQGYENLNVTFKTFIPNELTYRFDVLRSLGGQEDLEEAVQFFSSNDIKFNYYVDYARSYFEKTRYSASKMNRQDLSVYNRQNNLVNYLNNPKFYTVLADKDVDQYKKNSIDSLALDGFSGSLFTHYDSGTIGSSTEGMEYTKKVMDYLHEHGIRTSMYAPDAYLYPYIDDYFDTPIHSSGLMFIDETIPLVSLVLSGFKDLYSYYMNFSPNDTDAKLRLIEFGVYPSFVLTGESTYKLKGTVSNDIYVSEYSYLEDRIDGYYNFVNEGLGKVVGSEMINHTIVDEGVVIVEYSNGKEIMINYNDLDYIYGDVQIKAKGVVIL</sequence>
<comment type="caution">
    <text evidence="1">The sequence shown here is derived from an EMBL/GenBank/DDBJ whole genome shotgun (WGS) entry which is preliminary data.</text>
</comment>
<gene>
    <name evidence="1" type="ORF">ACFFHM_09055</name>
</gene>
<protein>
    <submittedName>
        <fullName evidence="1">DUF5696 domain-containing protein</fullName>
    </submittedName>
</protein>
<accession>A0ABV6KF14</accession>
<evidence type="ECO:0000313" key="2">
    <source>
        <dbReference type="Proteomes" id="UP001589838"/>
    </source>
</evidence>
<name>A0ABV6KF14_9BACI</name>